<dbReference type="EMBL" id="AFYH01164272">
    <property type="status" value="NOT_ANNOTATED_CDS"/>
    <property type="molecule type" value="Genomic_DNA"/>
</dbReference>
<evidence type="ECO:0000256" key="6">
    <source>
        <dbReference type="RuleBase" id="RU368066"/>
    </source>
</evidence>
<dbReference type="EMBL" id="AFYH01164268">
    <property type="status" value="NOT_ANNOTATED_CDS"/>
    <property type="molecule type" value="Genomic_DNA"/>
</dbReference>
<feature type="transmembrane region" description="Helical" evidence="6">
    <location>
        <begin position="32"/>
        <end position="54"/>
    </location>
</feature>
<feature type="transmembrane region" description="Helical" evidence="6">
    <location>
        <begin position="565"/>
        <end position="583"/>
    </location>
</feature>
<keyword evidence="8" id="KW-1185">Reference proteome</keyword>
<comment type="function">
    <text evidence="6">Choline transporter.</text>
</comment>
<dbReference type="Bgee" id="ENSLACG00000001768">
    <property type="expression patterns" value="Expressed in pectoral fin and 3 other cell types or tissues"/>
</dbReference>
<dbReference type="EMBL" id="AFYH01164269">
    <property type="status" value="NOT_ANNOTATED_CDS"/>
    <property type="molecule type" value="Genomic_DNA"/>
</dbReference>
<dbReference type="Pfam" id="PF04515">
    <property type="entry name" value="Choline_transpo"/>
    <property type="match status" value="1"/>
</dbReference>
<dbReference type="HOGENOM" id="CLU_017181_2_0_1"/>
<protein>
    <recommendedName>
        <fullName evidence="6">Choline transporter-like protein</fullName>
    </recommendedName>
</protein>
<evidence type="ECO:0000256" key="4">
    <source>
        <dbReference type="ARBA" id="ARBA00022989"/>
    </source>
</evidence>
<feature type="transmembrane region" description="Helical" evidence="6">
    <location>
        <begin position="385"/>
        <end position="416"/>
    </location>
</feature>
<dbReference type="Ensembl" id="ENSLACT00000001992.1">
    <property type="protein sequence ID" value="ENSLACP00000001978.1"/>
    <property type="gene ID" value="ENSLACG00000001768.2"/>
</dbReference>
<accession>H2ZX57</accession>
<feature type="transmembrane region" description="Helical" evidence="6">
    <location>
        <begin position="248"/>
        <end position="268"/>
    </location>
</feature>
<proteinExistence type="inferred from homology"/>
<organism evidence="7 8">
    <name type="scientific">Latimeria chalumnae</name>
    <name type="common">Coelacanth</name>
    <dbReference type="NCBI Taxonomy" id="7897"/>
    <lineage>
        <taxon>Eukaryota</taxon>
        <taxon>Metazoa</taxon>
        <taxon>Chordata</taxon>
        <taxon>Craniata</taxon>
        <taxon>Vertebrata</taxon>
        <taxon>Euteleostomi</taxon>
        <taxon>Coelacanthiformes</taxon>
        <taxon>Coelacanthidae</taxon>
        <taxon>Latimeria</taxon>
    </lineage>
</organism>
<dbReference type="STRING" id="7897.ENSLACP00000001978"/>
<dbReference type="PANTHER" id="PTHR12385">
    <property type="entry name" value="CHOLINE TRANSPORTER-LIKE (SLC FAMILY 44)"/>
    <property type="match status" value="1"/>
</dbReference>
<dbReference type="InterPro" id="IPR007603">
    <property type="entry name" value="Choline_transptr-like"/>
</dbReference>
<dbReference type="EMBL" id="AFYH01164273">
    <property type="status" value="NOT_ANNOTATED_CDS"/>
    <property type="molecule type" value="Genomic_DNA"/>
</dbReference>
<evidence type="ECO:0000256" key="3">
    <source>
        <dbReference type="ARBA" id="ARBA00022692"/>
    </source>
</evidence>
<dbReference type="eggNOG" id="KOG1362">
    <property type="taxonomic scope" value="Eukaryota"/>
</dbReference>
<name>H2ZX57_LATCH</name>
<sequence length="660" mass="74543">ILLHMKHLKVTKEEFYSNRQWRPLIYRKCTDIPWLVIFFLFWAGMMFITGYAIVAGAAERLIFGYDSYGNICGRKNSPIEGAPLSGLDMVKKKNVFFLDSCNLEINGLKVNSIALCVSSCPQEQLNTLEEVQLFGRDNGIGSYLCVYNLNYSEYTVNPKAAKLCPKLPVPPSKSFPLFNRCVPQNPQCYSQFVGTLVSVVNEMDFFHRIIGGIMASRDNIIGLCILSLVLSLIVVVTFRFIATVLVHIFITLVTFGLLFVSGILWWLYYDHVHDPGIALETEKENAKFLLGFAIVATVMSVIILFLLLVLRKRIQLAKQLLQVASKVVSSVPLLLLQPLWTFIILILFWVYWVAVLLSLGTAGNAQVISGGQVEYKPLSGIRYMWWYHLVGLIWTGEFILACQQMTIAGAVVINYFNRDRNNPPRHAILSSISNLFSYHLGTVVKGSFIIALVRIPRVILLYIHDTLKGKENNCAKCMFKCCTCCLCCLEKGLRYLNQNAYIAVAINGTNFCTSAKEAFFILGKNLANVATINCFGDFLLFLGKVFVVCFTIFGGLMAFNYHRELHVWVIPLLLVSFFSYLVAHCFLSVFEMVVDVLFLCYAVDLETNDGSPDKPYFMDKELMNFCLKLINKSNEAAVEIANKNKVKTRNHEDGTELQPM</sequence>
<dbReference type="EMBL" id="AFYH01164270">
    <property type="status" value="NOT_ANNOTATED_CDS"/>
    <property type="molecule type" value="Genomic_DNA"/>
</dbReference>
<dbReference type="OMA" id="LLGIRYM"/>
<dbReference type="FunCoup" id="H2ZX57">
    <property type="interactions" value="323"/>
</dbReference>
<dbReference type="Proteomes" id="UP000008672">
    <property type="component" value="Unassembled WGS sequence"/>
</dbReference>
<evidence type="ECO:0000313" key="7">
    <source>
        <dbReference type="Ensembl" id="ENSLACP00000001978.1"/>
    </source>
</evidence>
<keyword evidence="4 6" id="KW-1133">Transmembrane helix</keyword>
<reference evidence="7" key="2">
    <citation type="submission" date="2025-08" db="UniProtKB">
        <authorList>
            <consortium name="Ensembl"/>
        </authorList>
    </citation>
    <scope>IDENTIFICATION</scope>
</reference>
<comment type="subcellular location">
    <subcellularLocation>
        <location evidence="6">Cell membrane</location>
        <topology evidence="6">Multi-pass membrane protein</topology>
    </subcellularLocation>
    <subcellularLocation>
        <location evidence="1">Membrane</location>
        <topology evidence="1">Multi-pass membrane protein</topology>
    </subcellularLocation>
</comment>
<evidence type="ECO:0000313" key="8">
    <source>
        <dbReference type="Proteomes" id="UP000008672"/>
    </source>
</evidence>
<dbReference type="InParanoid" id="H2ZX57"/>
<dbReference type="PANTHER" id="PTHR12385:SF13">
    <property type="entry name" value="CHOLINE TRANSPORTER-LIKE PROTEIN 3"/>
    <property type="match status" value="1"/>
</dbReference>
<keyword evidence="5 6" id="KW-0472">Membrane</keyword>
<dbReference type="EMBL" id="AFYH01164267">
    <property type="status" value="NOT_ANNOTATED_CDS"/>
    <property type="molecule type" value="Genomic_DNA"/>
</dbReference>
<comment type="similarity">
    <text evidence="2 6">Belongs to the CTL (choline transporter-like) family.</text>
</comment>
<dbReference type="EMBL" id="AFYH01164274">
    <property type="status" value="NOT_ANNOTATED_CDS"/>
    <property type="molecule type" value="Genomic_DNA"/>
</dbReference>
<evidence type="ECO:0000256" key="5">
    <source>
        <dbReference type="ARBA" id="ARBA00023136"/>
    </source>
</evidence>
<feature type="transmembrane region" description="Helical" evidence="6">
    <location>
        <begin position="288"/>
        <end position="310"/>
    </location>
</feature>
<dbReference type="AlphaFoldDB" id="H2ZX57"/>
<reference evidence="7" key="3">
    <citation type="submission" date="2025-09" db="UniProtKB">
        <authorList>
            <consortium name="Ensembl"/>
        </authorList>
    </citation>
    <scope>IDENTIFICATION</scope>
</reference>
<dbReference type="EMBL" id="AFYH01164271">
    <property type="status" value="NOT_ANNOTATED_CDS"/>
    <property type="molecule type" value="Genomic_DNA"/>
</dbReference>
<evidence type="ECO:0000256" key="2">
    <source>
        <dbReference type="ARBA" id="ARBA00007168"/>
    </source>
</evidence>
<feature type="transmembrane region" description="Helical" evidence="6">
    <location>
        <begin position="538"/>
        <end position="559"/>
    </location>
</feature>
<dbReference type="GeneTree" id="ENSGT00940000160336"/>
<evidence type="ECO:0000256" key="1">
    <source>
        <dbReference type="ARBA" id="ARBA00004141"/>
    </source>
</evidence>
<keyword evidence="3 6" id="KW-0812">Transmembrane</keyword>
<feature type="transmembrane region" description="Helical" evidence="6">
    <location>
        <begin position="220"/>
        <end position="241"/>
    </location>
</feature>
<gene>
    <name evidence="7" type="primary">SLC44A3</name>
</gene>
<dbReference type="GO" id="GO:0022857">
    <property type="term" value="F:transmembrane transporter activity"/>
    <property type="evidence" value="ECO:0007669"/>
    <property type="project" value="UniProtKB-UniRule"/>
</dbReference>
<reference evidence="8" key="1">
    <citation type="submission" date="2011-08" db="EMBL/GenBank/DDBJ databases">
        <title>The draft genome of Latimeria chalumnae.</title>
        <authorList>
            <person name="Di Palma F."/>
            <person name="Alfoldi J."/>
            <person name="Johnson J."/>
            <person name="Berlin A."/>
            <person name="Gnerre S."/>
            <person name="Jaffe D."/>
            <person name="MacCallum I."/>
            <person name="Young S."/>
            <person name="Walker B.J."/>
            <person name="Lander E."/>
            <person name="Lindblad-Toh K."/>
        </authorList>
    </citation>
    <scope>NUCLEOTIDE SEQUENCE [LARGE SCALE GENOMIC DNA]</scope>
    <source>
        <strain evidence="8">Wild caught</strain>
    </source>
</reference>
<feature type="transmembrane region" description="Helical" evidence="6">
    <location>
        <begin position="331"/>
        <end position="352"/>
    </location>
</feature>
<dbReference type="GO" id="GO:0005886">
    <property type="term" value="C:plasma membrane"/>
    <property type="evidence" value="ECO:0007669"/>
    <property type="project" value="UniProtKB-SubCell"/>
</dbReference>
<dbReference type="EMBL" id="AFYH01164275">
    <property type="status" value="NOT_ANNOTATED_CDS"/>
    <property type="molecule type" value="Genomic_DNA"/>
</dbReference>
<dbReference type="EMBL" id="AFYH01164266">
    <property type="status" value="NOT_ANNOTATED_CDS"/>
    <property type="molecule type" value="Genomic_DNA"/>
</dbReference>